<feature type="domain" description="PTS EIIA type-4" evidence="8">
    <location>
        <begin position="1"/>
        <end position="126"/>
    </location>
</feature>
<evidence type="ECO:0000256" key="2">
    <source>
        <dbReference type="ARBA" id="ARBA00022448"/>
    </source>
</evidence>
<keyword evidence="10" id="KW-1185">Reference proteome</keyword>
<dbReference type="Proteomes" id="UP000838308">
    <property type="component" value="Unassembled WGS sequence"/>
</dbReference>
<evidence type="ECO:0000256" key="6">
    <source>
        <dbReference type="ARBA" id="ARBA00022683"/>
    </source>
</evidence>
<dbReference type="Pfam" id="PF03610">
    <property type="entry name" value="EIIA-man"/>
    <property type="match status" value="1"/>
</dbReference>
<keyword evidence="4" id="KW-0762">Sugar transport</keyword>
<keyword evidence="2" id="KW-0813">Transport</keyword>
<reference evidence="9" key="1">
    <citation type="submission" date="2022-04" db="EMBL/GenBank/DDBJ databases">
        <authorList>
            <person name="Criscuolo A."/>
        </authorList>
    </citation>
    <scope>NUCLEOTIDE SEQUENCE</scope>
    <source>
        <strain evidence="9">CIP111895</strain>
    </source>
</reference>
<dbReference type="InterPro" id="IPR036662">
    <property type="entry name" value="PTS_EIIA_man-typ_sf"/>
</dbReference>
<dbReference type="RefSeq" id="WP_248734930.1">
    <property type="nucleotide sequence ID" value="NZ_CALBWS010000008.1"/>
</dbReference>
<keyword evidence="5" id="KW-0808">Transferase</keyword>
<dbReference type="PANTHER" id="PTHR33799">
    <property type="entry name" value="PTS PERMEASE-RELATED-RELATED"/>
    <property type="match status" value="1"/>
</dbReference>
<dbReference type="InterPro" id="IPR051471">
    <property type="entry name" value="Bacterial_PTS_sugar_comp"/>
</dbReference>
<name>A0ABM9EPS7_9BACI</name>
<organism evidence="9 10">
    <name type="scientific">Neobacillus rhizosphaerae</name>
    <dbReference type="NCBI Taxonomy" id="2880965"/>
    <lineage>
        <taxon>Bacteria</taxon>
        <taxon>Bacillati</taxon>
        <taxon>Bacillota</taxon>
        <taxon>Bacilli</taxon>
        <taxon>Bacillales</taxon>
        <taxon>Bacillaceae</taxon>
        <taxon>Neobacillus</taxon>
    </lineage>
</organism>
<comment type="caution">
    <text evidence="9">The sequence shown here is derived from an EMBL/GenBank/DDBJ whole genome shotgun (WGS) entry which is preliminary data.</text>
</comment>
<evidence type="ECO:0000256" key="4">
    <source>
        <dbReference type="ARBA" id="ARBA00022597"/>
    </source>
</evidence>
<dbReference type="EMBL" id="CALBWS010000008">
    <property type="protein sequence ID" value="CAH2714617.1"/>
    <property type="molecule type" value="Genomic_DNA"/>
</dbReference>
<dbReference type="InterPro" id="IPR033887">
    <property type="entry name" value="PTS_IIA_man"/>
</dbReference>
<keyword evidence="3" id="KW-0963">Cytoplasm</keyword>
<keyword evidence="6" id="KW-0598">Phosphotransferase system</keyword>
<evidence type="ECO:0000256" key="1">
    <source>
        <dbReference type="ARBA" id="ARBA00004496"/>
    </source>
</evidence>
<evidence type="ECO:0000259" key="8">
    <source>
        <dbReference type="PROSITE" id="PS51096"/>
    </source>
</evidence>
<evidence type="ECO:0000313" key="9">
    <source>
        <dbReference type="EMBL" id="CAH2714617.1"/>
    </source>
</evidence>
<protein>
    <recommendedName>
        <fullName evidence="8">PTS EIIA type-4 domain-containing protein</fullName>
    </recommendedName>
</protein>
<evidence type="ECO:0000256" key="3">
    <source>
        <dbReference type="ARBA" id="ARBA00022490"/>
    </source>
</evidence>
<dbReference type="CDD" id="cd00006">
    <property type="entry name" value="PTS_IIA_man"/>
    <property type="match status" value="1"/>
</dbReference>
<dbReference type="SUPFAM" id="SSF53062">
    <property type="entry name" value="PTS system fructose IIA component-like"/>
    <property type="match status" value="1"/>
</dbReference>
<keyword evidence="7" id="KW-0418">Kinase</keyword>
<proteinExistence type="predicted"/>
<dbReference type="Gene3D" id="3.40.50.510">
    <property type="entry name" value="Phosphotransferase system, mannose-type IIA component"/>
    <property type="match status" value="1"/>
</dbReference>
<sequence>MIGILVTSHGDYCHSLIKSGEMIAGKQENVVSIALEEDGIEAFSQKLTETLNDMVNRFDSVLILCDLKGGTPCNESLKYVLYNESKIKIIPGVNLPMYLEVVSSTGFVKDINELATIGHNAGIQSIEVLDI</sequence>
<dbReference type="InterPro" id="IPR004701">
    <property type="entry name" value="PTS_EIIA_man-typ"/>
</dbReference>
<evidence type="ECO:0000256" key="5">
    <source>
        <dbReference type="ARBA" id="ARBA00022679"/>
    </source>
</evidence>
<dbReference type="PANTHER" id="PTHR33799:SF1">
    <property type="entry name" value="PTS SYSTEM MANNOSE-SPECIFIC EIIAB COMPONENT-RELATED"/>
    <property type="match status" value="1"/>
</dbReference>
<comment type="subcellular location">
    <subcellularLocation>
        <location evidence="1">Cytoplasm</location>
    </subcellularLocation>
</comment>
<accession>A0ABM9EPS7</accession>
<gene>
    <name evidence="9" type="ORF">BACCIP111895_01789</name>
</gene>
<evidence type="ECO:0000313" key="10">
    <source>
        <dbReference type="Proteomes" id="UP000838308"/>
    </source>
</evidence>
<evidence type="ECO:0000256" key="7">
    <source>
        <dbReference type="ARBA" id="ARBA00022777"/>
    </source>
</evidence>
<dbReference type="PROSITE" id="PS51096">
    <property type="entry name" value="PTS_EIIA_TYPE_4"/>
    <property type="match status" value="1"/>
</dbReference>